<reference evidence="2" key="1">
    <citation type="submission" date="2022-12" db="EMBL/GenBank/DDBJ databases">
        <authorList>
            <person name="Alioto T."/>
            <person name="Alioto T."/>
            <person name="Gomez Garrido J."/>
        </authorList>
    </citation>
    <scope>NUCLEOTIDE SEQUENCE</scope>
</reference>
<organism evidence="2 3">
    <name type="scientific">Podarcis lilfordi</name>
    <name type="common">Lilford's wall lizard</name>
    <dbReference type="NCBI Taxonomy" id="74358"/>
    <lineage>
        <taxon>Eukaryota</taxon>
        <taxon>Metazoa</taxon>
        <taxon>Chordata</taxon>
        <taxon>Craniata</taxon>
        <taxon>Vertebrata</taxon>
        <taxon>Euteleostomi</taxon>
        <taxon>Lepidosauria</taxon>
        <taxon>Squamata</taxon>
        <taxon>Bifurcata</taxon>
        <taxon>Unidentata</taxon>
        <taxon>Episquamata</taxon>
        <taxon>Laterata</taxon>
        <taxon>Lacertibaenia</taxon>
        <taxon>Lacertidae</taxon>
        <taxon>Podarcis</taxon>
    </lineage>
</organism>
<keyword evidence="3" id="KW-1185">Reference proteome</keyword>
<gene>
    <name evidence="2" type="ORF">PODLI_1B024415</name>
</gene>
<keyword evidence="1" id="KW-0812">Transmembrane</keyword>
<name>A0AA35JQ42_9SAUR</name>
<dbReference type="AlphaFoldDB" id="A0AA35JQ42"/>
<dbReference type="Proteomes" id="UP001178461">
    <property type="component" value="Chromosome 1"/>
</dbReference>
<protein>
    <submittedName>
        <fullName evidence="2">Uncharacterized protein</fullName>
    </submittedName>
</protein>
<evidence type="ECO:0000313" key="3">
    <source>
        <dbReference type="Proteomes" id="UP001178461"/>
    </source>
</evidence>
<evidence type="ECO:0000313" key="2">
    <source>
        <dbReference type="EMBL" id="CAI5763681.1"/>
    </source>
</evidence>
<evidence type="ECO:0000256" key="1">
    <source>
        <dbReference type="SAM" id="Phobius"/>
    </source>
</evidence>
<keyword evidence="1" id="KW-0472">Membrane</keyword>
<keyword evidence="1" id="KW-1133">Transmembrane helix</keyword>
<dbReference type="EMBL" id="OX395126">
    <property type="protein sequence ID" value="CAI5763681.1"/>
    <property type="molecule type" value="Genomic_DNA"/>
</dbReference>
<accession>A0AA35JQ42</accession>
<proteinExistence type="predicted"/>
<feature type="transmembrane region" description="Helical" evidence="1">
    <location>
        <begin position="66"/>
        <end position="87"/>
    </location>
</feature>
<sequence length="100" mass="11198">MHHNFVRPHSCGCPSAVSEWSSCTFKSISEKKDYFCSVRFCKCLFSIPLQCCDGLLSHNYDLQLGLPYFVCVCSTGIMVVIMISATISGGQGVYRMRQLE</sequence>